<dbReference type="RefSeq" id="XP_024331991.1">
    <property type="nucleotide sequence ID" value="XM_024475882.1"/>
</dbReference>
<organism evidence="2 3">
    <name type="scientific">Vairimorpha ceranae</name>
    <dbReference type="NCBI Taxonomy" id="40302"/>
    <lineage>
        <taxon>Eukaryota</taxon>
        <taxon>Fungi</taxon>
        <taxon>Fungi incertae sedis</taxon>
        <taxon>Microsporidia</taxon>
        <taxon>Nosematidae</taxon>
        <taxon>Vairimorpha</taxon>
    </lineage>
</organism>
<dbReference type="SUPFAM" id="SSF50182">
    <property type="entry name" value="Sm-like ribonucleoproteins"/>
    <property type="match status" value="1"/>
</dbReference>
<dbReference type="Gene3D" id="2.30.30.100">
    <property type="match status" value="1"/>
</dbReference>
<evidence type="ECO:0000313" key="3">
    <source>
        <dbReference type="Proteomes" id="UP000034350"/>
    </source>
</evidence>
<dbReference type="OrthoDB" id="2190807at2759"/>
<dbReference type="InterPro" id="IPR010920">
    <property type="entry name" value="LSM_dom_sf"/>
</dbReference>
<keyword evidence="3" id="KW-1185">Reference proteome</keyword>
<dbReference type="CDD" id="cd00600">
    <property type="entry name" value="Sm_like"/>
    <property type="match status" value="1"/>
</dbReference>
<protein>
    <recommendedName>
        <fullName evidence="1">Sm domain-containing protein</fullName>
    </recommendedName>
</protein>
<name>A0A0F9ZFV9_9MICR</name>
<dbReference type="GO" id="GO:0003723">
    <property type="term" value="F:RNA binding"/>
    <property type="evidence" value="ECO:0007669"/>
    <property type="project" value="InterPro"/>
</dbReference>
<dbReference type="InterPro" id="IPR047575">
    <property type="entry name" value="Sm"/>
</dbReference>
<dbReference type="GeneID" id="36320830"/>
<evidence type="ECO:0000313" key="2">
    <source>
        <dbReference type="EMBL" id="KKO76249.1"/>
    </source>
</evidence>
<dbReference type="AlphaFoldDB" id="A0A0F9ZFV9"/>
<dbReference type="EMBL" id="JPQZ01000005">
    <property type="protein sequence ID" value="KKO76249.1"/>
    <property type="molecule type" value="Genomic_DNA"/>
</dbReference>
<gene>
    <name evidence="2" type="ORF">AAJ76_500075011</name>
</gene>
<dbReference type="InterPro" id="IPR001163">
    <property type="entry name" value="Sm_dom_euk/arc"/>
</dbReference>
<reference evidence="2 3" key="1">
    <citation type="journal article" date="2015" name="Environ. Microbiol.">
        <title>Genome analyses suggest the presence of polyploidy and recent human-driven expansions in eight global populations of the honeybee pathogen Nosema ceranae.</title>
        <authorList>
            <person name="Pelin A."/>
            <person name="Selman M."/>
            <person name="Aris-Brosou S."/>
            <person name="Farinelli L."/>
            <person name="Corradi N."/>
        </authorList>
    </citation>
    <scope>NUCLEOTIDE SEQUENCE [LARGE SCALE GENOMIC DNA]</scope>
    <source>
        <strain evidence="2 3">PA08 1199</strain>
    </source>
</reference>
<comment type="caution">
    <text evidence="2">The sequence shown here is derived from an EMBL/GenBank/DDBJ whole genome shotgun (WGS) entry which is preliminary data.</text>
</comment>
<feature type="domain" description="Sm" evidence="1">
    <location>
        <begin position="1"/>
        <end position="61"/>
    </location>
</feature>
<dbReference type="Proteomes" id="UP000034350">
    <property type="component" value="Unassembled WGS sequence"/>
</dbReference>
<dbReference type="Pfam" id="PF01423">
    <property type="entry name" value="LSM"/>
    <property type="match status" value="1"/>
</dbReference>
<sequence length="61" mass="7031">MLIKKIKNKRITVTTKENLTIEGDVTKIDKQSNILLKNVKIREDVLPQISIKGSDICYIIY</sequence>
<dbReference type="PROSITE" id="PS52002">
    <property type="entry name" value="SM"/>
    <property type="match status" value="1"/>
</dbReference>
<accession>A0A0F9ZFV9</accession>
<proteinExistence type="predicted"/>
<evidence type="ECO:0000259" key="1">
    <source>
        <dbReference type="PROSITE" id="PS52002"/>
    </source>
</evidence>
<dbReference type="VEuPathDB" id="MicrosporidiaDB:AAJ76_500075011"/>
<dbReference type="GO" id="GO:0032991">
    <property type="term" value="C:protein-containing complex"/>
    <property type="evidence" value="ECO:0007669"/>
    <property type="project" value="UniProtKB-ARBA"/>
</dbReference>
<dbReference type="SMART" id="SM00651">
    <property type="entry name" value="Sm"/>
    <property type="match status" value="1"/>
</dbReference>